<dbReference type="EMBL" id="UINC01214238">
    <property type="protein sequence ID" value="SVE39375.1"/>
    <property type="molecule type" value="Genomic_DNA"/>
</dbReference>
<proteinExistence type="predicted"/>
<feature type="non-terminal residue" evidence="1">
    <location>
        <position position="1"/>
    </location>
</feature>
<evidence type="ECO:0000313" key="1">
    <source>
        <dbReference type="EMBL" id="SVE39375.1"/>
    </source>
</evidence>
<gene>
    <name evidence="1" type="ORF">METZ01_LOCUS492229</name>
</gene>
<sequence length="30" mass="3423">VQTHADIGALTQKIQEDSVLVDRILQEMDR</sequence>
<protein>
    <submittedName>
        <fullName evidence="1">Uncharacterized protein</fullName>
    </submittedName>
</protein>
<organism evidence="1">
    <name type="scientific">marine metagenome</name>
    <dbReference type="NCBI Taxonomy" id="408172"/>
    <lineage>
        <taxon>unclassified sequences</taxon>
        <taxon>metagenomes</taxon>
        <taxon>ecological metagenomes</taxon>
    </lineage>
</organism>
<accession>A0A383D543</accession>
<reference evidence="1" key="1">
    <citation type="submission" date="2018-05" db="EMBL/GenBank/DDBJ databases">
        <authorList>
            <person name="Lanie J.A."/>
            <person name="Ng W.-L."/>
            <person name="Kazmierczak K.M."/>
            <person name="Andrzejewski T.M."/>
            <person name="Davidsen T.M."/>
            <person name="Wayne K.J."/>
            <person name="Tettelin H."/>
            <person name="Glass J.I."/>
            <person name="Rusch D."/>
            <person name="Podicherti R."/>
            <person name="Tsui H.-C.T."/>
            <person name="Winkler M.E."/>
        </authorList>
    </citation>
    <scope>NUCLEOTIDE SEQUENCE</scope>
</reference>
<feature type="non-terminal residue" evidence="1">
    <location>
        <position position="30"/>
    </location>
</feature>
<dbReference type="AlphaFoldDB" id="A0A383D543"/>
<name>A0A383D543_9ZZZZ</name>